<evidence type="ECO:0000313" key="2">
    <source>
        <dbReference type="Proteomes" id="UP000502117"/>
    </source>
</evidence>
<dbReference type="Proteomes" id="UP000502117">
    <property type="component" value="Chromosome"/>
</dbReference>
<reference evidence="1 2" key="1">
    <citation type="submission" date="2019-11" db="EMBL/GenBank/DDBJ databases">
        <title>Complete Genome Sequence of Shewanella chilikensis Strain DC57, Isolated from Corroded Seal Rings at a floating production facility in Australia.</title>
        <authorList>
            <person name="Salgar-Chaparro S.J."/>
            <person name="Castillo-Villamizar G.A."/>
            <person name="Poehlein A."/>
            <person name="Daniel R."/>
            <person name="Machuca L."/>
        </authorList>
    </citation>
    <scope>NUCLEOTIDE SEQUENCE [LARGE SCALE GENOMIC DNA]</scope>
    <source>
        <strain evidence="1 2">DC57</strain>
    </source>
</reference>
<protein>
    <submittedName>
        <fullName evidence="1">Uncharacterized protein</fullName>
    </submittedName>
</protein>
<accession>A0A6G7LP46</accession>
<organism evidence="1 2">
    <name type="scientific">Shewanella chilikensis</name>
    <dbReference type="NCBI Taxonomy" id="558541"/>
    <lineage>
        <taxon>Bacteria</taxon>
        <taxon>Pseudomonadati</taxon>
        <taxon>Pseudomonadota</taxon>
        <taxon>Gammaproteobacteria</taxon>
        <taxon>Alteromonadales</taxon>
        <taxon>Shewanellaceae</taxon>
        <taxon>Shewanella</taxon>
    </lineage>
</organism>
<gene>
    <name evidence="1" type="ORF">GII14_04935</name>
</gene>
<dbReference type="RefSeq" id="WP_165564560.1">
    <property type="nucleotide sequence ID" value="NZ_CP045857.1"/>
</dbReference>
<sequence length="186" mass="21364">MNIYKIKPQAASENIVVDFGAELNSKLWDVFLGDDRSETENFLNINGSSQVDNFNNLIDCSDFLSCVVPFPIFSKRAVDVLRELDCLSFLNVGVDGVYKFSIGLVNAKAKFVDEEKSKYKILTNGDRMLSVVAYREPLESFFIARDEKYYSNFVVSDDFVGRCKKNNLKIRFEKIEYGHPKSFFNR</sequence>
<dbReference type="AlphaFoldDB" id="A0A6G7LP46"/>
<proteinExistence type="predicted"/>
<dbReference type="KEGG" id="schk:GII14_04935"/>
<dbReference type="EMBL" id="CP045857">
    <property type="protein sequence ID" value="QIJ03596.1"/>
    <property type="molecule type" value="Genomic_DNA"/>
</dbReference>
<evidence type="ECO:0000313" key="1">
    <source>
        <dbReference type="EMBL" id="QIJ03596.1"/>
    </source>
</evidence>
<name>A0A6G7LP46_9GAMM</name>